<proteinExistence type="predicted"/>
<dbReference type="InterPro" id="IPR021104">
    <property type="entry name" value="KfrA_DNA-bd_N"/>
</dbReference>
<feature type="coiled-coil region" evidence="1">
    <location>
        <begin position="87"/>
        <end position="270"/>
    </location>
</feature>
<name>A0AAJ0UIQ8_HALSE</name>
<gene>
    <name evidence="3" type="ORF">CCR82_17495</name>
</gene>
<dbReference type="AlphaFoldDB" id="A0AAJ0UIQ8"/>
<dbReference type="EMBL" id="NHSF01000086">
    <property type="protein sequence ID" value="MBK5932276.1"/>
    <property type="molecule type" value="Genomic_DNA"/>
</dbReference>
<evidence type="ECO:0000313" key="3">
    <source>
        <dbReference type="EMBL" id="MBK5932276.1"/>
    </source>
</evidence>
<reference evidence="3" key="2">
    <citation type="journal article" date="2020" name="Microorganisms">
        <title>Osmotic Adaptation and Compatible Solute Biosynthesis of Phototrophic Bacteria as Revealed from Genome Analyses.</title>
        <authorList>
            <person name="Imhoff J.F."/>
            <person name="Rahn T."/>
            <person name="Kunzel S."/>
            <person name="Keller A."/>
            <person name="Neulinger S.C."/>
        </authorList>
    </citation>
    <scope>NUCLEOTIDE SEQUENCE</scope>
    <source>
        <strain evidence="3">DSM 4395</strain>
    </source>
</reference>
<protein>
    <recommendedName>
        <fullName evidence="2">KfrA N-terminal DNA-binding domain-containing protein</fullName>
    </recommendedName>
</protein>
<dbReference type="RefSeq" id="WP_201247124.1">
    <property type="nucleotide sequence ID" value="NZ_NHSF01000086.1"/>
</dbReference>
<dbReference type="Proteomes" id="UP001296967">
    <property type="component" value="Unassembled WGS sequence"/>
</dbReference>
<keyword evidence="1" id="KW-0175">Coiled coil</keyword>
<evidence type="ECO:0000259" key="2">
    <source>
        <dbReference type="Pfam" id="PF11740"/>
    </source>
</evidence>
<organism evidence="3 4">
    <name type="scientific">Halochromatium salexigens</name>
    <name type="common">Chromatium salexigens</name>
    <dbReference type="NCBI Taxonomy" id="49447"/>
    <lineage>
        <taxon>Bacteria</taxon>
        <taxon>Pseudomonadati</taxon>
        <taxon>Pseudomonadota</taxon>
        <taxon>Gammaproteobacteria</taxon>
        <taxon>Chromatiales</taxon>
        <taxon>Chromatiaceae</taxon>
        <taxon>Halochromatium</taxon>
    </lineage>
</organism>
<feature type="domain" description="KfrA N-terminal DNA-binding" evidence="2">
    <location>
        <begin position="9"/>
        <end position="121"/>
    </location>
</feature>
<dbReference type="Pfam" id="PF11740">
    <property type="entry name" value="KfrA_N"/>
    <property type="match status" value="1"/>
</dbReference>
<sequence length="284" mass="32187">MPRPGSISAEDVRAAIYECLSQCEAPSVDRLRTHLGRGSNTTILRLRESVIEEIRDQLQGHALPAGMPESLQAPMASLWQTAQEVAFARLAEERAEAQRQISEAQTAQAAAEQQARQAAQAHDQITAVAEERRVLNETLRGERDQARAEVREAQRAQETLRQTLQSAHGAERNGLRQQLEQSRVQAEDLRVELARERDYQAGQEQQCLRVIEEVRSERDALKQRLEAQARESEQRLQALSKALAEQQRKAMRMEAELEVARAEQVQATQESHRLSPVFMLSRHH</sequence>
<evidence type="ECO:0000313" key="4">
    <source>
        <dbReference type="Proteomes" id="UP001296967"/>
    </source>
</evidence>
<accession>A0AAJ0UIQ8</accession>
<evidence type="ECO:0000256" key="1">
    <source>
        <dbReference type="SAM" id="Coils"/>
    </source>
</evidence>
<reference evidence="3" key="1">
    <citation type="submission" date="2017-05" db="EMBL/GenBank/DDBJ databases">
        <authorList>
            <person name="Imhoff J.F."/>
            <person name="Rahn T."/>
            <person name="Kuenzel S."/>
            <person name="Neulinger S.C."/>
        </authorList>
    </citation>
    <scope>NUCLEOTIDE SEQUENCE</scope>
    <source>
        <strain evidence="3">DSM 4395</strain>
    </source>
</reference>
<keyword evidence="4" id="KW-1185">Reference proteome</keyword>
<comment type="caution">
    <text evidence="3">The sequence shown here is derived from an EMBL/GenBank/DDBJ whole genome shotgun (WGS) entry which is preliminary data.</text>
</comment>